<reference evidence="1 2" key="1">
    <citation type="journal article" date="2019" name="Sci. Rep.">
        <title>Orb-weaving spider Araneus ventricosus genome elucidates the spidroin gene catalogue.</title>
        <authorList>
            <person name="Kono N."/>
            <person name="Nakamura H."/>
            <person name="Ohtoshi R."/>
            <person name="Moran D.A.P."/>
            <person name="Shinohara A."/>
            <person name="Yoshida Y."/>
            <person name="Fujiwara M."/>
            <person name="Mori M."/>
            <person name="Tomita M."/>
            <person name="Arakawa K."/>
        </authorList>
    </citation>
    <scope>NUCLEOTIDE SEQUENCE [LARGE SCALE GENOMIC DNA]</scope>
</reference>
<dbReference type="PANTHER" id="PTHR46601">
    <property type="entry name" value="ULP_PROTEASE DOMAIN-CONTAINING PROTEIN"/>
    <property type="match status" value="1"/>
</dbReference>
<dbReference type="EMBL" id="BGPR01009485">
    <property type="protein sequence ID" value="GBN40306.1"/>
    <property type="molecule type" value="Genomic_DNA"/>
</dbReference>
<keyword evidence="2" id="KW-1185">Reference proteome</keyword>
<protein>
    <submittedName>
        <fullName evidence="1">Uncharacterized protein</fullName>
    </submittedName>
</protein>
<evidence type="ECO:0000313" key="1">
    <source>
        <dbReference type="EMBL" id="GBN40306.1"/>
    </source>
</evidence>
<dbReference type="AlphaFoldDB" id="A0A4Y2NRE2"/>
<accession>A0A4Y2NRE2</accession>
<gene>
    <name evidence="1" type="ORF">AVEN_58678_1</name>
</gene>
<proteinExistence type="predicted"/>
<evidence type="ECO:0000313" key="2">
    <source>
        <dbReference type="Proteomes" id="UP000499080"/>
    </source>
</evidence>
<name>A0A4Y2NRE2_ARAVE</name>
<dbReference type="Proteomes" id="UP000499080">
    <property type="component" value="Unassembled WGS sequence"/>
</dbReference>
<dbReference type="PANTHER" id="PTHR46601:SF1">
    <property type="entry name" value="ADF-H DOMAIN-CONTAINING PROTEIN"/>
    <property type="match status" value="1"/>
</dbReference>
<dbReference type="OrthoDB" id="10062343at2759"/>
<organism evidence="1 2">
    <name type="scientific">Araneus ventricosus</name>
    <name type="common">Orbweaver spider</name>
    <name type="synonym">Epeira ventricosa</name>
    <dbReference type="NCBI Taxonomy" id="182803"/>
    <lineage>
        <taxon>Eukaryota</taxon>
        <taxon>Metazoa</taxon>
        <taxon>Ecdysozoa</taxon>
        <taxon>Arthropoda</taxon>
        <taxon>Chelicerata</taxon>
        <taxon>Arachnida</taxon>
        <taxon>Araneae</taxon>
        <taxon>Araneomorphae</taxon>
        <taxon>Entelegynae</taxon>
        <taxon>Araneoidea</taxon>
        <taxon>Araneidae</taxon>
        <taxon>Araneus</taxon>
    </lineage>
</organism>
<comment type="caution">
    <text evidence="1">The sequence shown here is derived from an EMBL/GenBank/DDBJ whole genome shotgun (WGS) entry which is preliminary data.</text>
</comment>
<sequence length="126" mass="14314">MAPYPEEVDVFSAPHSRMKSLVDVYLEKIAQYKNHKNLANLCYHKEDFDGNETEWHFYATACGKGVCDGVGGTVKILSAKASLQSQIGNQILTPFQLFQWGVKNLLSITFFYVNNEEYVVEEKSLK</sequence>